<protein>
    <recommendedName>
        <fullName evidence="2">UPF0297 protein H8696_04450</fullName>
    </recommendedName>
</protein>
<evidence type="ECO:0000256" key="2">
    <source>
        <dbReference type="HAMAP-Rule" id="MF_01507"/>
    </source>
</evidence>
<evidence type="ECO:0000313" key="4">
    <source>
        <dbReference type="Proteomes" id="UP000623172"/>
    </source>
</evidence>
<dbReference type="InterPro" id="IPR009309">
    <property type="entry name" value="IreB"/>
</dbReference>
<dbReference type="EMBL" id="JACRSR010000001">
    <property type="protein sequence ID" value="MBC8531096.1"/>
    <property type="molecule type" value="Genomic_DNA"/>
</dbReference>
<dbReference type="HAMAP" id="MF_01507">
    <property type="entry name" value="UPF0297"/>
    <property type="match status" value="1"/>
</dbReference>
<comment type="similarity">
    <text evidence="1 2">Belongs to the UPF0297 family.</text>
</comment>
<dbReference type="RefSeq" id="WP_249315157.1">
    <property type="nucleotide sequence ID" value="NZ_JACRSR010000001.1"/>
</dbReference>
<dbReference type="NCBIfam" id="NF003997">
    <property type="entry name" value="PRK05473.1"/>
    <property type="match status" value="1"/>
</dbReference>
<keyword evidence="4" id="KW-1185">Reference proteome</keyword>
<accession>A0A926HQC1</accession>
<evidence type="ECO:0000313" key="3">
    <source>
        <dbReference type="EMBL" id="MBC8531096.1"/>
    </source>
</evidence>
<name>A0A926HQC1_9FIRM</name>
<dbReference type="Proteomes" id="UP000623172">
    <property type="component" value="Unassembled WGS sequence"/>
</dbReference>
<dbReference type="PANTHER" id="PTHR40067:SF1">
    <property type="entry name" value="UPF0297 PROTEIN YRZL"/>
    <property type="match status" value="1"/>
</dbReference>
<dbReference type="PIRSF" id="PIRSF037258">
    <property type="entry name" value="DUF965_bac"/>
    <property type="match status" value="1"/>
</dbReference>
<reference evidence="3" key="1">
    <citation type="submission" date="2020-08" db="EMBL/GenBank/DDBJ databases">
        <title>Genome public.</title>
        <authorList>
            <person name="Liu C."/>
            <person name="Sun Q."/>
        </authorList>
    </citation>
    <scope>NUCLEOTIDE SEQUENCE</scope>
    <source>
        <strain evidence="3">NSJ-53</strain>
    </source>
</reference>
<dbReference type="Pfam" id="PF06135">
    <property type="entry name" value="IreB"/>
    <property type="match status" value="1"/>
</dbReference>
<organism evidence="3 4">
    <name type="scientific">Gehongia tenuis</name>
    <dbReference type="NCBI Taxonomy" id="2763655"/>
    <lineage>
        <taxon>Bacteria</taxon>
        <taxon>Bacillati</taxon>
        <taxon>Bacillota</taxon>
        <taxon>Clostridia</taxon>
        <taxon>Christensenellales</taxon>
        <taxon>Christensenellaceae</taxon>
        <taxon>Gehongia</taxon>
    </lineage>
</organism>
<evidence type="ECO:0000256" key="1">
    <source>
        <dbReference type="ARBA" id="ARBA00010888"/>
    </source>
</evidence>
<dbReference type="PANTHER" id="PTHR40067">
    <property type="entry name" value="UPF0297 PROTEIN YRZL"/>
    <property type="match status" value="1"/>
</dbReference>
<sequence length="87" mass="10390">MDRLEETMHFHMESDNAKQVREIMDTVYNALIEKGYEPINQIVGYIMSGDPTYITSYNHARTLIRRLERDEILEEMVRYYLNGNSKK</sequence>
<gene>
    <name evidence="3" type="ORF">H8696_04450</name>
</gene>
<proteinExistence type="inferred from homology"/>
<dbReference type="AlphaFoldDB" id="A0A926HQC1"/>
<comment type="caution">
    <text evidence="3">The sequence shown here is derived from an EMBL/GenBank/DDBJ whole genome shotgun (WGS) entry which is preliminary data.</text>
</comment>